<keyword evidence="1" id="KW-1185">Reference proteome</keyword>
<evidence type="ECO:0000313" key="2">
    <source>
        <dbReference type="WBParaSite" id="Minc3s04744g36924"/>
    </source>
</evidence>
<proteinExistence type="predicted"/>
<dbReference type="AlphaFoldDB" id="A0A914NF50"/>
<dbReference type="WBParaSite" id="Minc3s04744g36924">
    <property type="protein sequence ID" value="Minc3s04744g36924"/>
    <property type="gene ID" value="Minc3s04744g36924"/>
</dbReference>
<accession>A0A914NF50</accession>
<reference evidence="2" key="1">
    <citation type="submission" date="2022-11" db="UniProtKB">
        <authorList>
            <consortium name="WormBaseParasite"/>
        </authorList>
    </citation>
    <scope>IDENTIFICATION</scope>
</reference>
<name>A0A914NF50_MELIC</name>
<sequence>MSLFPIYISLSSSTFILFLQAIYAATEPIAFGGGICFFGGGRLEERRLLLLDFLLPLREPPRLLLLALEVDAPRLLEEERLDEDFLEDADFLDVEGPAFFASFTMPFRSISTPYSSRK</sequence>
<organism evidence="1 2">
    <name type="scientific">Meloidogyne incognita</name>
    <name type="common">Southern root-knot nematode worm</name>
    <name type="synonym">Oxyuris incognita</name>
    <dbReference type="NCBI Taxonomy" id="6306"/>
    <lineage>
        <taxon>Eukaryota</taxon>
        <taxon>Metazoa</taxon>
        <taxon>Ecdysozoa</taxon>
        <taxon>Nematoda</taxon>
        <taxon>Chromadorea</taxon>
        <taxon>Rhabditida</taxon>
        <taxon>Tylenchina</taxon>
        <taxon>Tylenchomorpha</taxon>
        <taxon>Tylenchoidea</taxon>
        <taxon>Meloidogynidae</taxon>
        <taxon>Meloidogyninae</taxon>
        <taxon>Meloidogyne</taxon>
        <taxon>Meloidogyne incognita group</taxon>
    </lineage>
</organism>
<evidence type="ECO:0000313" key="1">
    <source>
        <dbReference type="Proteomes" id="UP000887563"/>
    </source>
</evidence>
<protein>
    <submittedName>
        <fullName evidence="2">Candidate secreted effector</fullName>
    </submittedName>
</protein>
<dbReference type="Proteomes" id="UP000887563">
    <property type="component" value="Unplaced"/>
</dbReference>